<organism evidence="2 3">
    <name type="scientific">Chrysophaeum taylorii</name>
    <dbReference type="NCBI Taxonomy" id="2483200"/>
    <lineage>
        <taxon>Eukaryota</taxon>
        <taxon>Sar</taxon>
        <taxon>Stramenopiles</taxon>
        <taxon>Ochrophyta</taxon>
        <taxon>Pelagophyceae</taxon>
        <taxon>Pelagomonadales</taxon>
        <taxon>Pelagomonadaceae</taxon>
        <taxon>Chrysophaeum</taxon>
    </lineage>
</organism>
<dbReference type="Gene3D" id="3.40.50.300">
    <property type="entry name" value="P-loop containing nucleotide triphosphate hydrolases"/>
    <property type="match status" value="1"/>
</dbReference>
<dbReference type="InterPro" id="IPR051316">
    <property type="entry name" value="Zinc-reg_GTPase_activator"/>
</dbReference>
<dbReference type="InterPro" id="IPR003495">
    <property type="entry name" value="CobW/HypB/UreG_nucleotide-bd"/>
</dbReference>
<name>A0AAD7XKR8_9STRA</name>
<dbReference type="PANTHER" id="PTHR13748:SF46">
    <property type="entry name" value="ZINC CHAPERONE YEIR"/>
    <property type="match status" value="1"/>
</dbReference>
<dbReference type="AlphaFoldDB" id="A0AAD7XKR8"/>
<comment type="caution">
    <text evidence="2">The sequence shown here is derived from an EMBL/GenBank/DDBJ whole genome shotgun (WGS) entry which is preliminary data.</text>
</comment>
<dbReference type="EMBL" id="JAQMWT010000358">
    <property type="protein sequence ID" value="KAJ8603265.1"/>
    <property type="molecule type" value="Genomic_DNA"/>
</dbReference>
<sequence>MVARVNIICGPLGSGKSTAILAMLQQQPKDETWAVLVNEIGDVGIDGVAMGREVFVRELAGGCMCCANGLPFRVALTELLRRKRPDRVLVEPSGLGRISEIFKLLREAPLATAINLAATICVVPADKHDALWGASDVYADQLYGADALVVNRRDTAVPDAAAAVEGFCRAFYPPKHVALATRGRFDAKLLDATPTDRVIVEPTGLVPAGGTTRVDCGDGATRIESEREGRRLVGWLLRGWRFDRKRLENGLAALATPPLDRAKAVFLTRGQGVFLAHWWGTAAVDLSTIPAVAGDSRVQLIFEQQDDTQSATHGTSAVPFSFPSLRLSATANQERLDYVERFQSFLHDARLSKGN</sequence>
<dbReference type="SUPFAM" id="SSF52540">
    <property type="entry name" value="P-loop containing nucleoside triphosphate hydrolases"/>
    <property type="match status" value="1"/>
</dbReference>
<evidence type="ECO:0000313" key="3">
    <source>
        <dbReference type="Proteomes" id="UP001230188"/>
    </source>
</evidence>
<dbReference type="GO" id="GO:0005737">
    <property type="term" value="C:cytoplasm"/>
    <property type="evidence" value="ECO:0007669"/>
    <property type="project" value="TreeGrafter"/>
</dbReference>
<accession>A0AAD7XKR8</accession>
<feature type="domain" description="CobW/HypB/UreG nucleotide-binding" evidence="1">
    <location>
        <begin position="5"/>
        <end position="163"/>
    </location>
</feature>
<dbReference type="InterPro" id="IPR027417">
    <property type="entry name" value="P-loop_NTPase"/>
</dbReference>
<evidence type="ECO:0000259" key="1">
    <source>
        <dbReference type="Pfam" id="PF02492"/>
    </source>
</evidence>
<keyword evidence="3" id="KW-1185">Reference proteome</keyword>
<evidence type="ECO:0000313" key="2">
    <source>
        <dbReference type="EMBL" id="KAJ8603265.1"/>
    </source>
</evidence>
<dbReference type="PANTHER" id="PTHR13748">
    <property type="entry name" value="COBW-RELATED"/>
    <property type="match status" value="1"/>
</dbReference>
<reference evidence="2" key="1">
    <citation type="submission" date="2023-01" db="EMBL/GenBank/DDBJ databases">
        <title>Metagenome sequencing of chrysophaentin producing Chrysophaeum taylorii.</title>
        <authorList>
            <person name="Davison J."/>
            <person name="Bewley C."/>
        </authorList>
    </citation>
    <scope>NUCLEOTIDE SEQUENCE</scope>
    <source>
        <strain evidence="2">NIES-1699</strain>
    </source>
</reference>
<protein>
    <recommendedName>
        <fullName evidence="1">CobW/HypB/UreG nucleotide-binding domain-containing protein</fullName>
    </recommendedName>
</protein>
<proteinExistence type="predicted"/>
<dbReference type="Pfam" id="PF02492">
    <property type="entry name" value="cobW"/>
    <property type="match status" value="1"/>
</dbReference>
<dbReference type="Proteomes" id="UP001230188">
    <property type="component" value="Unassembled WGS sequence"/>
</dbReference>
<gene>
    <name evidence="2" type="ORF">CTAYLR_006942</name>
</gene>